<dbReference type="AlphaFoldDB" id="A0AAU9WX80"/>
<feature type="coiled-coil region" evidence="1">
    <location>
        <begin position="133"/>
        <end position="188"/>
    </location>
</feature>
<keyword evidence="2" id="KW-0472">Membrane</keyword>
<proteinExistence type="predicted"/>
<dbReference type="Proteomes" id="UP001159428">
    <property type="component" value="Unassembled WGS sequence"/>
</dbReference>
<dbReference type="EMBL" id="CALNXJ010000023">
    <property type="protein sequence ID" value="CAH3128090.1"/>
    <property type="molecule type" value="Genomic_DNA"/>
</dbReference>
<protein>
    <submittedName>
        <fullName evidence="3">Uncharacterized protein</fullName>
    </submittedName>
</protein>
<accession>A0AAU9WX80</accession>
<keyword evidence="1" id="KW-0175">Coiled coil</keyword>
<keyword evidence="4" id="KW-1185">Reference proteome</keyword>
<keyword evidence="2" id="KW-0812">Transmembrane</keyword>
<evidence type="ECO:0000256" key="1">
    <source>
        <dbReference type="SAM" id="Coils"/>
    </source>
</evidence>
<comment type="caution">
    <text evidence="3">The sequence shown here is derived from an EMBL/GenBank/DDBJ whole genome shotgun (WGS) entry which is preliminary data.</text>
</comment>
<feature type="transmembrane region" description="Helical" evidence="2">
    <location>
        <begin position="80"/>
        <end position="104"/>
    </location>
</feature>
<evidence type="ECO:0000313" key="3">
    <source>
        <dbReference type="EMBL" id="CAH3128090.1"/>
    </source>
</evidence>
<organism evidence="3 4">
    <name type="scientific">Pocillopora meandrina</name>
    <dbReference type="NCBI Taxonomy" id="46732"/>
    <lineage>
        <taxon>Eukaryota</taxon>
        <taxon>Metazoa</taxon>
        <taxon>Cnidaria</taxon>
        <taxon>Anthozoa</taxon>
        <taxon>Hexacorallia</taxon>
        <taxon>Scleractinia</taxon>
        <taxon>Astrocoeniina</taxon>
        <taxon>Pocilloporidae</taxon>
        <taxon>Pocillopora</taxon>
    </lineage>
</organism>
<sequence>MQANRGRIVVNPSFQEWVYLDEKSPHGLQTPMKRQVTYCVEEEIDRKEFEIKDDPWKQHNYKSKVDFVGAKSNGRCCRAAILMSIIIGSLMSIAALALVLLMLFGKVGAGCGCQSSSEVSPSAVTQRDFLAWIEDLQRNVTNLQQKLGKKTHELKVVHLSLRDLDGKLHNLTKKLNITETALQDKDNKFLVLLQNTTSNFLLKTDLIRYDLNSTRNWLLASDAELKNELEAVNTTLILKLNSTAERLDREDISTITL</sequence>
<keyword evidence="2" id="KW-1133">Transmembrane helix</keyword>
<reference evidence="3 4" key="1">
    <citation type="submission" date="2022-05" db="EMBL/GenBank/DDBJ databases">
        <authorList>
            <consortium name="Genoscope - CEA"/>
            <person name="William W."/>
        </authorList>
    </citation>
    <scope>NUCLEOTIDE SEQUENCE [LARGE SCALE GENOMIC DNA]</scope>
</reference>
<gene>
    <name evidence="3" type="ORF">PMEA_00013278</name>
</gene>
<evidence type="ECO:0000313" key="4">
    <source>
        <dbReference type="Proteomes" id="UP001159428"/>
    </source>
</evidence>
<feature type="non-terminal residue" evidence="3">
    <location>
        <position position="257"/>
    </location>
</feature>
<evidence type="ECO:0000256" key="2">
    <source>
        <dbReference type="SAM" id="Phobius"/>
    </source>
</evidence>
<name>A0AAU9WX80_9CNID</name>